<dbReference type="PANTHER" id="PTHR11923">
    <property type="entry name" value="SCAVENGER RECEPTOR CLASS B TYPE-1 SR-B1"/>
    <property type="match status" value="1"/>
</dbReference>
<comment type="caution">
    <text evidence="14">The sequence shown here is derived from an EMBL/GenBank/DDBJ whole genome shotgun (WGS) entry which is preliminary data.</text>
</comment>
<keyword evidence="11" id="KW-0325">Glycoprotein</keyword>
<dbReference type="GO" id="GO:0005737">
    <property type="term" value="C:cytoplasm"/>
    <property type="evidence" value="ECO:0007669"/>
    <property type="project" value="TreeGrafter"/>
</dbReference>
<dbReference type="Pfam" id="PF01130">
    <property type="entry name" value="CD36"/>
    <property type="match status" value="1"/>
</dbReference>
<evidence type="ECO:0000256" key="3">
    <source>
        <dbReference type="ARBA" id="ARBA00022475"/>
    </source>
</evidence>
<evidence type="ECO:0000256" key="9">
    <source>
        <dbReference type="ARBA" id="ARBA00023157"/>
    </source>
</evidence>
<gene>
    <name evidence="14" type="ORF">CLODIP_2_CD06607</name>
</gene>
<keyword evidence="3" id="KW-1003">Cell membrane</keyword>
<keyword evidence="10" id="KW-0675">Receptor</keyword>
<organism evidence="14 15">
    <name type="scientific">Cloeon dipterum</name>
    <dbReference type="NCBI Taxonomy" id="197152"/>
    <lineage>
        <taxon>Eukaryota</taxon>
        <taxon>Metazoa</taxon>
        <taxon>Ecdysozoa</taxon>
        <taxon>Arthropoda</taxon>
        <taxon>Hexapoda</taxon>
        <taxon>Insecta</taxon>
        <taxon>Pterygota</taxon>
        <taxon>Palaeoptera</taxon>
        <taxon>Ephemeroptera</taxon>
        <taxon>Pisciforma</taxon>
        <taxon>Baetidae</taxon>
        <taxon>Cloeon</taxon>
    </lineage>
</organism>
<evidence type="ECO:0000256" key="11">
    <source>
        <dbReference type="ARBA" id="ARBA00023180"/>
    </source>
</evidence>
<dbReference type="InterPro" id="IPR002159">
    <property type="entry name" value="CD36_fam"/>
</dbReference>
<evidence type="ECO:0000256" key="5">
    <source>
        <dbReference type="ARBA" id="ARBA00022692"/>
    </source>
</evidence>
<dbReference type="AlphaFoldDB" id="A0A8S1C965"/>
<keyword evidence="6" id="KW-0552">Olfaction</keyword>
<evidence type="ECO:0000256" key="13">
    <source>
        <dbReference type="SAM" id="Phobius"/>
    </source>
</evidence>
<evidence type="ECO:0000256" key="12">
    <source>
        <dbReference type="ARBA" id="ARBA00040645"/>
    </source>
</evidence>
<proteinExistence type="inferred from homology"/>
<reference evidence="14 15" key="1">
    <citation type="submission" date="2020-04" db="EMBL/GenBank/DDBJ databases">
        <authorList>
            <person name="Alioto T."/>
            <person name="Alioto T."/>
            <person name="Gomez Garrido J."/>
        </authorList>
    </citation>
    <scope>NUCLEOTIDE SEQUENCE [LARGE SCALE GENOMIC DNA]</scope>
</reference>
<dbReference type="PANTHER" id="PTHR11923:SF109">
    <property type="entry name" value="SENSORY NEURON MEMBRANE PROTEIN 2"/>
    <property type="match status" value="1"/>
</dbReference>
<keyword evidence="4" id="KW-0716">Sensory transduction</keyword>
<evidence type="ECO:0000256" key="8">
    <source>
        <dbReference type="ARBA" id="ARBA00023136"/>
    </source>
</evidence>
<keyword evidence="7 13" id="KW-1133">Transmembrane helix</keyword>
<accession>A0A8S1C965</accession>
<evidence type="ECO:0000313" key="14">
    <source>
        <dbReference type="EMBL" id="CAB3365856.1"/>
    </source>
</evidence>
<comment type="similarity">
    <text evidence="2">Belongs to the CD36 family.</text>
</comment>
<keyword evidence="5 13" id="KW-0812">Transmembrane</keyword>
<comment type="subcellular location">
    <subcellularLocation>
        <location evidence="1">Cell membrane</location>
    </subcellularLocation>
</comment>
<keyword evidence="8 13" id="KW-0472">Membrane</keyword>
<dbReference type="GO" id="GO:0007608">
    <property type="term" value="P:sensory perception of smell"/>
    <property type="evidence" value="ECO:0007669"/>
    <property type="project" value="UniProtKB-KW"/>
</dbReference>
<evidence type="ECO:0000313" key="15">
    <source>
        <dbReference type="Proteomes" id="UP000494165"/>
    </source>
</evidence>
<sequence length="518" mass="58257">MCTKIVIAGSVSGLGVILVALGAGLGWGLFPSIIEDEVIKNVVLTNTSMSYENWQKLPQPMEFQVHIMEVENPEEVHSTGAKPKMREKGPYVYLEYKEKENIEFSEDGNIVEYEQRTFFEFSPELSGPTLSEDDEVSVLNAALMGVLLTPDIEDDGLQLTGLAAGFKFLFDDPESVFTKVKVRDLLFDGLLIKCQGSQAITANIFWKLVCTTMKSQFENGLLPPAIRYDEESNNFFYSFFYHKSNKTDGHFKVLTGKTDVKKVGEIVEWEYEPTLKFWSGDECNAIKGSDATIFSPFMDKETKIYVFATDLCRSIYLSYDKEISHEGISGYRYVVDALQLGNLSSRPENYCFCPPNGACLKEGAMDLFPCFNGPVILSMPHFYQAPDYEKMVENLTPSKEKHQIYLDIETLSGAPLGAGRRVQFNMMIKKIRNFDITQNLPVAVVPLIWVNEGLTLNEENTNLLKDELISKLTIVDGVRWGLIGVGCAVFVAGAALLFVWRGSFKKPSKKQSKRRRST</sequence>
<protein>
    <recommendedName>
        <fullName evidence="12">Sensory neuron membrane protein 2</fullName>
    </recommendedName>
</protein>
<dbReference type="PRINTS" id="PR01609">
    <property type="entry name" value="CD36FAMILY"/>
</dbReference>
<feature type="transmembrane region" description="Helical" evidence="13">
    <location>
        <begin position="7"/>
        <end position="30"/>
    </location>
</feature>
<evidence type="ECO:0000256" key="4">
    <source>
        <dbReference type="ARBA" id="ARBA00022606"/>
    </source>
</evidence>
<dbReference type="EMBL" id="CADEPI010000022">
    <property type="protein sequence ID" value="CAB3365856.1"/>
    <property type="molecule type" value="Genomic_DNA"/>
</dbReference>
<evidence type="ECO:0000256" key="10">
    <source>
        <dbReference type="ARBA" id="ARBA00023170"/>
    </source>
</evidence>
<dbReference type="GO" id="GO:0005886">
    <property type="term" value="C:plasma membrane"/>
    <property type="evidence" value="ECO:0007669"/>
    <property type="project" value="UniProtKB-SubCell"/>
</dbReference>
<dbReference type="OrthoDB" id="195015at2759"/>
<name>A0A8S1C965_9INSE</name>
<keyword evidence="9" id="KW-1015">Disulfide bond</keyword>
<dbReference type="GO" id="GO:0005044">
    <property type="term" value="F:scavenger receptor activity"/>
    <property type="evidence" value="ECO:0007669"/>
    <property type="project" value="TreeGrafter"/>
</dbReference>
<feature type="transmembrane region" description="Helical" evidence="13">
    <location>
        <begin position="480"/>
        <end position="500"/>
    </location>
</feature>
<dbReference type="Proteomes" id="UP000494165">
    <property type="component" value="Unassembled WGS sequence"/>
</dbReference>
<evidence type="ECO:0000256" key="2">
    <source>
        <dbReference type="ARBA" id="ARBA00010532"/>
    </source>
</evidence>
<evidence type="ECO:0000256" key="1">
    <source>
        <dbReference type="ARBA" id="ARBA00004236"/>
    </source>
</evidence>
<evidence type="ECO:0000256" key="6">
    <source>
        <dbReference type="ARBA" id="ARBA00022725"/>
    </source>
</evidence>
<keyword evidence="15" id="KW-1185">Reference proteome</keyword>
<evidence type="ECO:0000256" key="7">
    <source>
        <dbReference type="ARBA" id="ARBA00022989"/>
    </source>
</evidence>